<proteinExistence type="predicted"/>
<dbReference type="InterPro" id="IPR056647">
    <property type="entry name" value="DUF7745"/>
</dbReference>
<keyword evidence="4" id="KW-1185">Reference proteome</keyword>
<dbReference type="PANTHER" id="PTHR48154:SF1">
    <property type="entry name" value="PROTEIN, PUTATIVE-RELATED"/>
    <property type="match status" value="1"/>
</dbReference>
<feature type="compositionally biased region" description="Acidic residues" evidence="1">
    <location>
        <begin position="158"/>
        <end position="187"/>
    </location>
</feature>
<organism evidence="3 4">
    <name type="scientific">Solanum tuberosum</name>
    <name type="common">Potato</name>
    <dbReference type="NCBI Taxonomy" id="4113"/>
    <lineage>
        <taxon>Eukaryota</taxon>
        <taxon>Viridiplantae</taxon>
        <taxon>Streptophyta</taxon>
        <taxon>Embryophyta</taxon>
        <taxon>Tracheophyta</taxon>
        <taxon>Spermatophyta</taxon>
        <taxon>Magnoliopsida</taxon>
        <taxon>eudicotyledons</taxon>
        <taxon>Gunneridae</taxon>
        <taxon>Pentapetalae</taxon>
        <taxon>asterids</taxon>
        <taxon>lamiids</taxon>
        <taxon>Solanales</taxon>
        <taxon>Solanaceae</taxon>
        <taxon>Solanoideae</taxon>
        <taxon>Solaneae</taxon>
        <taxon>Solanum</taxon>
    </lineage>
</organism>
<protein>
    <recommendedName>
        <fullName evidence="2">DUF7745 domain-containing protein</fullName>
    </recommendedName>
</protein>
<gene>
    <name evidence="3" type="ORF">KY290_004905</name>
</gene>
<dbReference type="Pfam" id="PF24924">
    <property type="entry name" value="DUF7745"/>
    <property type="match status" value="1"/>
</dbReference>
<comment type="caution">
    <text evidence="3">The sequence shown here is derived from an EMBL/GenBank/DDBJ whole genome shotgun (WGS) entry which is preliminary data.</text>
</comment>
<accession>A0ABQ7WCK1</accession>
<feature type="domain" description="DUF7745" evidence="2">
    <location>
        <begin position="19"/>
        <end position="83"/>
    </location>
</feature>
<evidence type="ECO:0000256" key="1">
    <source>
        <dbReference type="SAM" id="MobiDB-lite"/>
    </source>
</evidence>
<evidence type="ECO:0000313" key="3">
    <source>
        <dbReference type="EMBL" id="KAH0778478.1"/>
    </source>
</evidence>
<sequence length="267" mass="31323">MIFSYIIGGETSTEYTGLRFEGSWGALLSLLGIQGDKVFITQLIRFWDPSTVTFKFLNFEITPTLEEFSSFTELSIRGRLPMIHQPYVQDDAFTSVSVERIRNLQAEWKYMVDLKMREESWCTLECYVWWTTVSHMTQPNVQRIRGFVDNKWIDRVVEEEDLGEDQEEDPEEDPKEDLEEDPEEDPVEDHIEVSEMGSNIYDPRERRVIDMSPEHDPEESPEYHPEPYYVVNCFDLFEIGCDSLTILLGKTSALLYAKSDFKVEFEF</sequence>
<reference evidence="3 4" key="1">
    <citation type="journal article" date="2021" name="bioRxiv">
        <title>Chromosome-scale and haplotype-resolved genome assembly of a tetraploid potato cultivar.</title>
        <authorList>
            <person name="Sun H."/>
            <person name="Jiao W.-B."/>
            <person name="Krause K."/>
            <person name="Campoy J.A."/>
            <person name="Goel M."/>
            <person name="Folz-Donahue K."/>
            <person name="Kukat C."/>
            <person name="Huettel B."/>
            <person name="Schneeberger K."/>
        </authorList>
    </citation>
    <scope>NUCLEOTIDE SEQUENCE [LARGE SCALE GENOMIC DNA]</scope>
    <source>
        <strain evidence="3">SolTubOtavaFocal</strain>
        <tissue evidence="3">Leaves</tissue>
    </source>
</reference>
<feature type="region of interest" description="Disordered" evidence="1">
    <location>
        <begin position="158"/>
        <end position="196"/>
    </location>
</feature>
<name>A0ABQ7WCK1_SOLTU</name>
<dbReference type="EMBL" id="JAIVGD010000002">
    <property type="protein sequence ID" value="KAH0778478.1"/>
    <property type="molecule type" value="Genomic_DNA"/>
</dbReference>
<evidence type="ECO:0000313" key="4">
    <source>
        <dbReference type="Proteomes" id="UP000826656"/>
    </source>
</evidence>
<dbReference type="PANTHER" id="PTHR48154">
    <property type="entry name" value="PROTEIN, PUTATIVE-RELATED"/>
    <property type="match status" value="1"/>
</dbReference>
<evidence type="ECO:0000259" key="2">
    <source>
        <dbReference type="Pfam" id="PF24924"/>
    </source>
</evidence>
<dbReference type="Proteomes" id="UP000826656">
    <property type="component" value="Unassembled WGS sequence"/>
</dbReference>